<dbReference type="Proteomes" id="UP001060215">
    <property type="component" value="Chromosome 3"/>
</dbReference>
<name>A0ACC0IRM7_9ERIC</name>
<evidence type="ECO:0000313" key="2">
    <source>
        <dbReference type="Proteomes" id="UP001060215"/>
    </source>
</evidence>
<keyword evidence="2" id="KW-1185">Reference proteome</keyword>
<gene>
    <name evidence="1" type="ORF">LOK49_LG02G01472</name>
</gene>
<proteinExistence type="predicted"/>
<sequence length="197" mass="22760">MERQELEIRGLKNAFKRIVLGKRAVEMIKEVEKLRENGEFSNGLFIDDPTCGHAIPTAESLAETTSVGNTEKIWNFLMDDMVRKISVLGMGAVGKTTITKHINNKLLDETRIRHTVKNIHSTIEIGKNLCDLTGPWVGYHNNLDTNMETLKRKTEQLNVRNNDVNEEVNYAEQQSRKRRRDEVKIWQEDVRRLTDDV</sequence>
<reference evidence="1 2" key="1">
    <citation type="journal article" date="2022" name="Plant J.">
        <title>Chromosome-level genome of Camellia lanceoleosa provides a valuable resource for understanding genome evolution and self-incompatibility.</title>
        <authorList>
            <person name="Gong W."/>
            <person name="Xiao S."/>
            <person name="Wang L."/>
            <person name="Liao Z."/>
            <person name="Chang Y."/>
            <person name="Mo W."/>
            <person name="Hu G."/>
            <person name="Li W."/>
            <person name="Zhao G."/>
            <person name="Zhu H."/>
            <person name="Hu X."/>
            <person name="Ji K."/>
            <person name="Xiang X."/>
            <person name="Song Q."/>
            <person name="Yuan D."/>
            <person name="Jin S."/>
            <person name="Zhang L."/>
        </authorList>
    </citation>
    <scope>NUCLEOTIDE SEQUENCE [LARGE SCALE GENOMIC DNA]</scope>
    <source>
        <strain evidence="1">SQ_2022a</strain>
    </source>
</reference>
<dbReference type="EMBL" id="CM045760">
    <property type="protein sequence ID" value="KAI8026771.1"/>
    <property type="molecule type" value="Genomic_DNA"/>
</dbReference>
<comment type="caution">
    <text evidence="1">The sequence shown here is derived from an EMBL/GenBank/DDBJ whole genome shotgun (WGS) entry which is preliminary data.</text>
</comment>
<accession>A0ACC0IRM7</accession>
<organism evidence="1 2">
    <name type="scientific">Camellia lanceoleosa</name>
    <dbReference type="NCBI Taxonomy" id="1840588"/>
    <lineage>
        <taxon>Eukaryota</taxon>
        <taxon>Viridiplantae</taxon>
        <taxon>Streptophyta</taxon>
        <taxon>Embryophyta</taxon>
        <taxon>Tracheophyta</taxon>
        <taxon>Spermatophyta</taxon>
        <taxon>Magnoliopsida</taxon>
        <taxon>eudicotyledons</taxon>
        <taxon>Gunneridae</taxon>
        <taxon>Pentapetalae</taxon>
        <taxon>asterids</taxon>
        <taxon>Ericales</taxon>
        <taxon>Theaceae</taxon>
        <taxon>Camellia</taxon>
    </lineage>
</organism>
<protein>
    <submittedName>
        <fullName evidence="1">Disease resistance protein RFL1</fullName>
    </submittedName>
</protein>
<evidence type="ECO:0000313" key="1">
    <source>
        <dbReference type="EMBL" id="KAI8026771.1"/>
    </source>
</evidence>